<dbReference type="Gene3D" id="1.10.10.1320">
    <property type="entry name" value="Anti-sigma factor, zinc-finger domain"/>
    <property type="match status" value="1"/>
</dbReference>
<evidence type="ECO:0000256" key="7">
    <source>
        <dbReference type="ARBA" id="ARBA00029829"/>
    </source>
</evidence>
<proteinExistence type="predicted"/>
<evidence type="ECO:0000256" key="2">
    <source>
        <dbReference type="ARBA" id="ARBA00004236"/>
    </source>
</evidence>
<evidence type="ECO:0000256" key="9">
    <source>
        <dbReference type="SAM" id="MobiDB-lite"/>
    </source>
</evidence>
<feature type="region of interest" description="Disordered" evidence="9">
    <location>
        <begin position="85"/>
        <end position="106"/>
    </location>
</feature>
<dbReference type="Proteomes" id="UP001300012">
    <property type="component" value="Unassembled WGS sequence"/>
</dbReference>
<feature type="transmembrane region" description="Helical" evidence="10">
    <location>
        <begin position="139"/>
        <end position="159"/>
    </location>
</feature>
<evidence type="ECO:0000313" key="12">
    <source>
        <dbReference type="EMBL" id="MCR8633244.1"/>
    </source>
</evidence>
<name>A0ABT1YJ64_9BACL</name>
<evidence type="ECO:0000313" key="13">
    <source>
        <dbReference type="Proteomes" id="UP001300012"/>
    </source>
</evidence>
<evidence type="ECO:0000256" key="4">
    <source>
        <dbReference type="ARBA" id="ARBA00022692"/>
    </source>
</evidence>
<evidence type="ECO:0000256" key="3">
    <source>
        <dbReference type="ARBA" id="ARBA00022475"/>
    </source>
</evidence>
<sequence>MSSSADEAMCEWLEMYALDGLEEHEKVAFEYHLTHCALCRNQLIELKQVVNLLPMASDPATIPAGMRDRVLGSILGKAAVDKSGTNAKAGVENETPGRLASQGRRAAPSAREAVKEVANSSELSRRAVQTERTVRRSVYWRWVSVGLTAAVIGMGLYTYQLNNRLGALRIELLAANQEVVKAGTELAQANSNLISMNKPTEALKVNRIVSLSPAAESFVSKGLATIVIDGKGTHLIVQAEDLPQIKQDEAFQVWLIKDNQPVNAGTFYPRDGKGALYYTFEPKEYDTVAITLEPDAHGEKPRGAIVLAAGLKS</sequence>
<dbReference type="PANTHER" id="PTHR37461:SF1">
    <property type="entry name" value="ANTI-SIGMA-K FACTOR RSKA"/>
    <property type="match status" value="1"/>
</dbReference>
<dbReference type="InterPro" id="IPR051474">
    <property type="entry name" value="Anti-sigma-K/W_factor"/>
</dbReference>
<feature type="domain" description="Anti-sigma K factor RskA C-terminal" evidence="11">
    <location>
        <begin position="199"/>
        <end position="301"/>
    </location>
</feature>
<comment type="subcellular location">
    <subcellularLocation>
        <location evidence="2">Cell membrane</location>
    </subcellularLocation>
    <subcellularLocation>
        <location evidence="1">Membrane</location>
        <topology evidence="1">Single-pass membrane protein</topology>
    </subcellularLocation>
</comment>
<evidence type="ECO:0000256" key="5">
    <source>
        <dbReference type="ARBA" id="ARBA00022989"/>
    </source>
</evidence>
<comment type="caution">
    <text evidence="12">The sequence shown here is derived from an EMBL/GenBank/DDBJ whole genome shotgun (WGS) entry which is preliminary data.</text>
</comment>
<evidence type="ECO:0000256" key="1">
    <source>
        <dbReference type="ARBA" id="ARBA00004167"/>
    </source>
</evidence>
<evidence type="ECO:0000256" key="8">
    <source>
        <dbReference type="ARBA" id="ARBA00030803"/>
    </source>
</evidence>
<dbReference type="InterPro" id="IPR041916">
    <property type="entry name" value="Anti_sigma_zinc_sf"/>
</dbReference>
<keyword evidence="13" id="KW-1185">Reference proteome</keyword>
<reference evidence="12 13" key="1">
    <citation type="submission" date="2022-08" db="EMBL/GenBank/DDBJ databases">
        <title>Paenibacillus endoradicis sp. nov., Paenibacillus radicibacter sp. nov and Paenibacillus pararadicis sp. nov., three cold-adapted plant growth-promoting bacteria isolated from root of Larix gmelinii in Great Khingan.</title>
        <authorList>
            <person name="Xue H."/>
        </authorList>
    </citation>
    <scope>NUCLEOTIDE SEQUENCE [LARGE SCALE GENOMIC DNA]</scope>
    <source>
        <strain evidence="12 13">N5-1-1-5</strain>
    </source>
</reference>
<dbReference type="InterPro" id="IPR018764">
    <property type="entry name" value="RskA_C"/>
</dbReference>
<dbReference type="EMBL" id="JANQBD010000013">
    <property type="protein sequence ID" value="MCR8633244.1"/>
    <property type="molecule type" value="Genomic_DNA"/>
</dbReference>
<dbReference type="Pfam" id="PF10099">
    <property type="entry name" value="RskA_C"/>
    <property type="match status" value="1"/>
</dbReference>
<accession>A0ABT1YJ64</accession>
<keyword evidence="4 10" id="KW-0812">Transmembrane</keyword>
<dbReference type="PANTHER" id="PTHR37461">
    <property type="entry name" value="ANTI-SIGMA-K FACTOR RSKA"/>
    <property type="match status" value="1"/>
</dbReference>
<keyword evidence="5 10" id="KW-1133">Transmembrane helix</keyword>
<evidence type="ECO:0000259" key="11">
    <source>
        <dbReference type="Pfam" id="PF10099"/>
    </source>
</evidence>
<evidence type="ECO:0000256" key="6">
    <source>
        <dbReference type="ARBA" id="ARBA00023136"/>
    </source>
</evidence>
<protein>
    <recommendedName>
        <fullName evidence="8">Regulator of SigK</fullName>
    </recommendedName>
    <alternativeName>
        <fullName evidence="7">Sigma-K anti-sigma factor RskA</fullName>
    </alternativeName>
</protein>
<evidence type="ECO:0000256" key="10">
    <source>
        <dbReference type="SAM" id="Phobius"/>
    </source>
</evidence>
<dbReference type="RefSeq" id="WP_258214816.1">
    <property type="nucleotide sequence ID" value="NZ_JANQBD010000013.1"/>
</dbReference>
<organism evidence="12 13">
    <name type="scientific">Paenibacillus radicis</name>
    <name type="common">ex Xue et al. 2023</name>
    <dbReference type="NCBI Taxonomy" id="2972489"/>
    <lineage>
        <taxon>Bacteria</taxon>
        <taxon>Bacillati</taxon>
        <taxon>Bacillota</taxon>
        <taxon>Bacilli</taxon>
        <taxon>Bacillales</taxon>
        <taxon>Paenibacillaceae</taxon>
        <taxon>Paenibacillus</taxon>
    </lineage>
</organism>
<keyword evidence="6 10" id="KW-0472">Membrane</keyword>
<gene>
    <name evidence="12" type="ORF">NV381_18785</name>
</gene>
<keyword evidence="3" id="KW-1003">Cell membrane</keyword>